<evidence type="ECO:0000313" key="2">
    <source>
        <dbReference type="Proteomes" id="UP000278886"/>
    </source>
</evidence>
<proteinExistence type="predicted"/>
<protein>
    <submittedName>
        <fullName evidence="1">DUF1801 domain-containing protein</fullName>
    </submittedName>
</protein>
<dbReference type="RefSeq" id="WP_120761960.1">
    <property type="nucleotide sequence ID" value="NZ_CP032630.1"/>
</dbReference>
<name>A0A387B763_9MICO</name>
<dbReference type="AlphaFoldDB" id="A0A387B763"/>
<dbReference type="Proteomes" id="UP000278886">
    <property type="component" value="Chromosome"/>
</dbReference>
<accession>A0A387B763</accession>
<dbReference type="KEGG" id="lyd:D7I47_04610"/>
<reference evidence="2" key="1">
    <citation type="submission" date="2018-09" db="EMBL/GenBank/DDBJ databases">
        <title>Genome sequencing of strain 2DFWR-13.</title>
        <authorList>
            <person name="Heo J."/>
            <person name="Kim S.-J."/>
            <person name="Kwon S.-W."/>
        </authorList>
    </citation>
    <scope>NUCLEOTIDE SEQUENCE [LARGE SCALE GENOMIC DNA]</scope>
    <source>
        <strain evidence="2">2DFWR-13</strain>
    </source>
</reference>
<keyword evidence="2" id="KW-1185">Reference proteome</keyword>
<dbReference type="OrthoDB" id="5951444at2"/>
<sequence>MDVAERIEAYLASQPEPKQAELRELDRRIRALAPDAELWFLDGTDDTGRVVTNPNIGYGRRTTTLAGGRTRDFYRIGLTANTGGISVYVMGLPDREHLRSTFGATIGKATVTGYCIRFRRLADVDLEVLEAAIRAGL</sequence>
<organism evidence="1 2">
    <name type="scientific">Protaetiibacter intestinalis</name>
    <dbReference type="NCBI Taxonomy" id="2419774"/>
    <lineage>
        <taxon>Bacteria</taxon>
        <taxon>Bacillati</taxon>
        <taxon>Actinomycetota</taxon>
        <taxon>Actinomycetes</taxon>
        <taxon>Micrococcales</taxon>
        <taxon>Microbacteriaceae</taxon>
        <taxon>Protaetiibacter</taxon>
    </lineage>
</organism>
<dbReference type="EMBL" id="CP032630">
    <property type="protein sequence ID" value="AYF97611.1"/>
    <property type="molecule type" value="Genomic_DNA"/>
</dbReference>
<evidence type="ECO:0000313" key="1">
    <source>
        <dbReference type="EMBL" id="AYF97611.1"/>
    </source>
</evidence>
<gene>
    <name evidence="1" type="ORF">D7I47_04610</name>
</gene>